<reference evidence="1 2" key="1">
    <citation type="journal article" date="2010" name="Cell Res.">
        <title>Complete genome sequence of the rifamycin SV-producing Amycolatopsis mediterranei U32 revealed its genetic characteristics in phylogeny and metabolism.</title>
        <authorList>
            <person name="Zhao W."/>
            <person name="Zhong Y."/>
            <person name="Yuan H."/>
            <person name="Wang J."/>
            <person name="Zheng H."/>
            <person name="Wang Y."/>
            <person name="Cen X."/>
            <person name="Xu F."/>
            <person name="Bai J."/>
            <person name="Han X."/>
            <person name="Lu G."/>
            <person name="Zhu Y."/>
            <person name="Shao Z."/>
            <person name="Yan H."/>
            <person name="Li C."/>
            <person name="Peng N."/>
            <person name="Zhang Z."/>
            <person name="Zhang Y."/>
            <person name="Lin W."/>
            <person name="Fan Y."/>
            <person name="Qin Z."/>
            <person name="Hu Y."/>
            <person name="Zhu B."/>
            <person name="Wang S."/>
            <person name="Ding X."/>
            <person name="Zhao G.P."/>
        </authorList>
    </citation>
    <scope>NUCLEOTIDE SEQUENCE [LARGE SCALE GENOMIC DNA]</scope>
    <source>
        <strain evidence="2">U-32</strain>
    </source>
</reference>
<dbReference type="OrthoDB" id="9812708at2"/>
<evidence type="ECO:0008006" key="3">
    <source>
        <dbReference type="Google" id="ProtNLM"/>
    </source>
</evidence>
<dbReference type="HOGENOM" id="CLU_2950038_0_0_11"/>
<dbReference type="AlphaFoldDB" id="A0A0H3DJC7"/>
<dbReference type="GeneID" id="92876151"/>
<protein>
    <recommendedName>
        <fullName evidence="3">Ankyrin repeat-containing protein</fullName>
    </recommendedName>
</protein>
<organism evidence="1 2">
    <name type="scientific">Amycolatopsis mediterranei (strain U-32)</name>
    <dbReference type="NCBI Taxonomy" id="749927"/>
    <lineage>
        <taxon>Bacteria</taxon>
        <taxon>Bacillati</taxon>
        <taxon>Actinomycetota</taxon>
        <taxon>Actinomycetes</taxon>
        <taxon>Pseudonocardiales</taxon>
        <taxon>Pseudonocardiaceae</taxon>
        <taxon>Amycolatopsis</taxon>
    </lineage>
</organism>
<evidence type="ECO:0000313" key="2">
    <source>
        <dbReference type="Proteomes" id="UP000000328"/>
    </source>
</evidence>
<dbReference type="Proteomes" id="UP000000328">
    <property type="component" value="Chromosome"/>
</dbReference>
<dbReference type="EMBL" id="CP002000">
    <property type="protein sequence ID" value="ADJ50243.1"/>
    <property type="molecule type" value="Genomic_DNA"/>
</dbReference>
<dbReference type="KEGG" id="amd:AMED_8548"/>
<evidence type="ECO:0000313" key="1">
    <source>
        <dbReference type="EMBL" id="ADJ50243.1"/>
    </source>
</evidence>
<name>A0A0H3DJC7_AMYMU</name>
<accession>A0A0H3DJC7</accession>
<dbReference type="PATRIC" id="fig|749927.5.peg.8874"/>
<sequence>MRRRGHCSPRAVFAYRGRGELIELLRRHGADPHQANLSGQAPAGLVRLIANYDVEKLFG</sequence>
<gene>
    <name evidence="1" type="ordered locus">AMED_8548</name>
</gene>
<proteinExistence type="predicted"/>
<dbReference type="RefSeq" id="WP_013230273.1">
    <property type="nucleotide sequence ID" value="NC_014318.1"/>
</dbReference>